<feature type="transmembrane region" description="Helical" evidence="14">
    <location>
        <begin position="237"/>
        <end position="258"/>
    </location>
</feature>
<evidence type="ECO:0000256" key="11">
    <source>
        <dbReference type="ARBA" id="ARBA00044743"/>
    </source>
</evidence>
<keyword evidence="8 14" id="KW-0256">Endoplasmic reticulum</keyword>
<evidence type="ECO:0000256" key="2">
    <source>
        <dbReference type="ARBA" id="ARBA00004922"/>
    </source>
</evidence>
<evidence type="ECO:0000256" key="12">
    <source>
        <dbReference type="ARBA" id="ARBA00049506"/>
    </source>
</evidence>
<dbReference type="GO" id="GO:0052925">
    <property type="term" value="F:dol-P-Man:Man(5)GlcNAc(2)-PP-Dol alpha-1,3-mannosyltransferase activity"/>
    <property type="evidence" value="ECO:0007669"/>
    <property type="project" value="UniProtKB-EC"/>
</dbReference>
<dbReference type="PANTHER" id="PTHR12646:SF0">
    <property type="entry name" value="DOL-P-MAN:MAN(5)GLCNAC(2)-PP-DOL ALPHA-1,3-MANNOSYLTRANSFERASE"/>
    <property type="match status" value="1"/>
</dbReference>
<sequence>MEGEESPQREQFVRPPLDLWQDFKDGIRYVIFNRKANLVIMPLLVLFESMLCKIIVKNVAYTDIDYKAYMEQIEMIQLDGVLDYSQVSGGTGPLVYPAGHVLVYKLMYWLTTGMDHVERGQALFRFLYLLTLVLQMACYYLLHLPPWCVVLACLSKRLHSIYVLRLFNDCFTTLFVVITVLGAILASKCLQRPKLRKFLALLISATYSIAVSIKMNALLYFPAMMITLFILNDTSLALTVLDLVMMIAWQIAVAVPFLRSFPQQYLHCAFDFGRKFMFKWSINWQIMEEEAFNDQRFHSALLISHLVALITLFFSMYPFILRDLWSSLRHPLRTNAVATTNSAKTIPCILIMSNFIGVLFSRSLHYQFLSWYHWTLPILIFWSRMPCLVGPIWYALHEWCWNSYPPNINASTLLLTLNSGLLLLLALTQLSGSNIPIENHICTTSLMEKKLN</sequence>
<dbReference type="GeneID" id="80916381"/>
<feature type="transmembrane region" description="Helical" evidence="14">
    <location>
        <begin position="123"/>
        <end position="142"/>
    </location>
</feature>
<evidence type="ECO:0000313" key="15">
    <source>
        <dbReference type="EMBL" id="CAI4037168.1"/>
    </source>
</evidence>
<dbReference type="InterPro" id="IPR007873">
    <property type="entry name" value="Glycosyltransferase_ALG3"/>
</dbReference>
<evidence type="ECO:0000256" key="6">
    <source>
        <dbReference type="ARBA" id="ARBA00022679"/>
    </source>
</evidence>
<feature type="transmembrane region" description="Helical" evidence="14">
    <location>
        <begin position="341"/>
        <end position="360"/>
    </location>
</feature>
<dbReference type="Proteomes" id="UP001161438">
    <property type="component" value="Chromosome 2"/>
</dbReference>
<keyword evidence="7 14" id="KW-0812">Transmembrane</keyword>
<evidence type="ECO:0000256" key="9">
    <source>
        <dbReference type="ARBA" id="ARBA00022989"/>
    </source>
</evidence>
<reference evidence="15" key="1">
    <citation type="submission" date="2022-10" db="EMBL/GenBank/DDBJ databases">
        <authorList>
            <person name="Byrne P K."/>
        </authorList>
    </citation>
    <scope>NUCLEOTIDE SEQUENCE</scope>
    <source>
        <strain evidence="15">IFO1815</strain>
    </source>
</reference>
<keyword evidence="9 14" id="KW-1133">Transmembrane helix</keyword>
<feature type="transmembrane region" description="Helical" evidence="14">
    <location>
        <begin position="408"/>
        <end position="427"/>
    </location>
</feature>
<dbReference type="EC" id="2.4.1.258" evidence="3 14"/>
<evidence type="ECO:0000313" key="16">
    <source>
        <dbReference type="Proteomes" id="UP001161438"/>
    </source>
</evidence>
<comment type="catalytic activity">
    <reaction evidence="12 14">
        <text>an alpha-D-Man-(1-&gt;2)-alpha-D-Man-(1-&gt;2)-alpha-D-Man-(1-&gt;3)-[alpha-D-Man-(1-&gt;6)]-beta-D-Man-(1-&gt;4)-beta-D-GlcNAc-(1-&gt;4)-alpha-D-GlcNAc-diphospho-di-trans,poly-cis-dolichol + a di-trans,poly-cis-dolichyl beta-D-mannosyl phosphate = an alpha-D-Man-(1-&gt;2)-alpha-D-Man-(1-&gt;2)-alpha-D-Man-(1-&gt;3)-[alpha-D-Man-(1-&gt;3)-alpha-D-Man-(1-&gt;6)]-beta-D-Man-(1-&gt;4)-beta-D-GlcNAc-(1-&gt;4)-alpha-D-GlcNAc-diphospho-di-trans,poly-cis-dolichol + a di-trans,poly-cis-dolichyl phosphate + H(+)</text>
        <dbReference type="Rhea" id="RHEA:29527"/>
        <dbReference type="Rhea" id="RHEA-COMP:19498"/>
        <dbReference type="Rhea" id="RHEA-COMP:19501"/>
        <dbReference type="Rhea" id="RHEA-COMP:19516"/>
        <dbReference type="Rhea" id="RHEA-COMP:19517"/>
        <dbReference type="ChEBI" id="CHEBI:15378"/>
        <dbReference type="ChEBI" id="CHEBI:57683"/>
        <dbReference type="ChEBI" id="CHEBI:58211"/>
        <dbReference type="ChEBI" id="CHEBI:132515"/>
        <dbReference type="ChEBI" id="CHEBI:132516"/>
        <dbReference type="EC" id="2.4.1.258"/>
    </reaction>
    <physiologicalReaction direction="left-to-right" evidence="12 14">
        <dbReference type="Rhea" id="RHEA:29528"/>
    </physiologicalReaction>
</comment>
<dbReference type="Pfam" id="PF05208">
    <property type="entry name" value="ALG3"/>
    <property type="match status" value="1"/>
</dbReference>
<feature type="transmembrane region" description="Helical" evidence="14">
    <location>
        <begin position="162"/>
        <end position="186"/>
    </location>
</feature>
<keyword evidence="16" id="KW-1185">Reference proteome</keyword>
<name>A0AA35IUH7_SACMI</name>
<dbReference type="GO" id="GO:0005789">
    <property type="term" value="C:endoplasmic reticulum membrane"/>
    <property type="evidence" value="ECO:0007669"/>
    <property type="project" value="UniProtKB-SubCell"/>
</dbReference>
<protein>
    <recommendedName>
        <fullName evidence="4 14">Dol-P-Man:Man(5)GlcNAc(2)-PP-Dol alpha-1,3-mannosyltransferase</fullName>
        <ecNumber evidence="3 14">2.4.1.258</ecNumber>
    </recommendedName>
    <alternativeName>
        <fullName evidence="14">Dol-P-Man-dependent alpha(1-3)-mannosyltransferase</fullName>
    </alternativeName>
</protein>
<evidence type="ECO:0000256" key="8">
    <source>
        <dbReference type="ARBA" id="ARBA00022824"/>
    </source>
</evidence>
<keyword evidence="10 14" id="KW-0472">Membrane</keyword>
<keyword evidence="5 14" id="KW-0328">Glycosyltransferase</keyword>
<feature type="transmembrane region" description="Helical" evidence="14">
    <location>
        <begin position="38"/>
        <end position="56"/>
    </location>
</feature>
<dbReference type="AlphaFoldDB" id="A0AA35IUH7"/>
<dbReference type="RefSeq" id="XP_056080285.1">
    <property type="nucleotide sequence ID" value="XM_056221609.1"/>
</dbReference>
<organism evidence="15 16">
    <name type="scientific">Saccharomyces mikatae IFO 1815</name>
    <dbReference type="NCBI Taxonomy" id="226126"/>
    <lineage>
        <taxon>Eukaryota</taxon>
        <taxon>Fungi</taxon>
        <taxon>Dikarya</taxon>
        <taxon>Ascomycota</taxon>
        <taxon>Saccharomycotina</taxon>
        <taxon>Saccharomycetes</taxon>
        <taxon>Saccharomycetales</taxon>
        <taxon>Saccharomycetaceae</taxon>
        <taxon>Saccharomyces</taxon>
    </lineage>
</organism>
<gene>
    <name evidence="15" type="primary">SMKI02G0310</name>
    <name evidence="15" type="ORF">SMKI_02G0310</name>
</gene>
<evidence type="ECO:0000256" key="13">
    <source>
        <dbReference type="ARBA" id="ARBA00093457"/>
    </source>
</evidence>
<comment type="subcellular location">
    <subcellularLocation>
        <location evidence="1 14">Endoplasmic reticulum membrane</location>
        <topology evidence="1 14">Multi-pass membrane protein</topology>
    </subcellularLocation>
</comment>
<comment type="function">
    <text evidence="11 14">Dol-P-Man:Man(5)GlcNAc(2)-PP-Dol alpha-1,3-mannosyltransferase that operates in the biosynthetic pathway of dolichol-linked oligosaccharides, the glycan precursors employed in protein asparagine (N)-glycosylation. The assembly of dolichol-linked oligosaccharides begins on the cytosolic side of the endoplasmic reticulum membrane and finishes in its lumen. The sequential addition of sugars to dolichol pyrophosphate produces dolichol-linked oligosaccharides containing fourteen sugars, including two GlcNAcs, nine mannoses and three glucoses. Once assembled, the oligosaccharide is transferred from the lipid to nascent proteins by oligosaccharyltransferases. In the lumen of the endoplasmic reticulum, adds the first dolichyl beta-D-mannosyl phosphate derived mannose in an alpha-1,3 linkage to Man(5)GlcNAc(2)-PP-dolichol to produce Man(6)GlcNAc(2)-PP-dolichol.</text>
</comment>
<evidence type="ECO:0000256" key="1">
    <source>
        <dbReference type="ARBA" id="ARBA00004477"/>
    </source>
</evidence>
<evidence type="ECO:0000256" key="4">
    <source>
        <dbReference type="ARBA" id="ARBA00015561"/>
    </source>
</evidence>
<feature type="transmembrane region" description="Helical" evidence="14">
    <location>
        <begin position="372"/>
        <end position="396"/>
    </location>
</feature>
<comment type="similarity">
    <text evidence="13">Belongs to the glycosyltransferase ALG3 family.</text>
</comment>
<dbReference type="PANTHER" id="PTHR12646">
    <property type="entry name" value="NOT56 - RELATED"/>
    <property type="match status" value="1"/>
</dbReference>
<evidence type="ECO:0000256" key="7">
    <source>
        <dbReference type="ARBA" id="ARBA00022692"/>
    </source>
</evidence>
<feature type="transmembrane region" description="Helical" evidence="14">
    <location>
        <begin position="300"/>
        <end position="321"/>
    </location>
</feature>
<evidence type="ECO:0000256" key="3">
    <source>
        <dbReference type="ARBA" id="ARBA00011964"/>
    </source>
</evidence>
<feature type="transmembrane region" description="Helical" evidence="14">
    <location>
        <begin position="198"/>
        <end position="231"/>
    </location>
</feature>
<dbReference type="EMBL" id="OX365758">
    <property type="protein sequence ID" value="CAI4037168.1"/>
    <property type="molecule type" value="Genomic_DNA"/>
</dbReference>
<comment type="pathway">
    <text evidence="2 14">Protein modification; protein glycosylation.</text>
</comment>
<keyword evidence="6 14" id="KW-0808">Transferase</keyword>
<evidence type="ECO:0000256" key="10">
    <source>
        <dbReference type="ARBA" id="ARBA00023136"/>
    </source>
</evidence>
<proteinExistence type="inferred from homology"/>
<accession>A0AA35IUH7</accession>
<evidence type="ECO:0000256" key="5">
    <source>
        <dbReference type="ARBA" id="ARBA00022676"/>
    </source>
</evidence>
<evidence type="ECO:0000256" key="14">
    <source>
        <dbReference type="RuleBase" id="RU364047"/>
    </source>
</evidence>